<name>A0ABV1HQV9_9FIRM</name>
<dbReference type="InterPro" id="IPR029058">
    <property type="entry name" value="AB_hydrolase_fold"/>
</dbReference>
<dbReference type="RefSeq" id="WP_349230483.1">
    <property type="nucleotide sequence ID" value="NZ_JBBMFJ010000049.1"/>
</dbReference>
<dbReference type="PANTHER" id="PTHR23025">
    <property type="entry name" value="TRIACYLGLYCEROL LIPASE"/>
    <property type="match status" value="1"/>
</dbReference>
<comment type="caution">
    <text evidence="2">The sequence shown here is derived from an EMBL/GenBank/DDBJ whole genome shotgun (WGS) entry which is preliminary data.</text>
</comment>
<dbReference type="EMBL" id="JBBMFJ010000049">
    <property type="protein sequence ID" value="MEQ2564494.1"/>
    <property type="molecule type" value="Genomic_DNA"/>
</dbReference>
<evidence type="ECO:0000313" key="3">
    <source>
        <dbReference type="Proteomes" id="UP001437460"/>
    </source>
</evidence>
<evidence type="ECO:0000313" key="2">
    <source>
        <dbReference type="EMBL" id="MEQ2564494.1"/>
    </source>
</evidence>
<accession>A0ABV1HQV9</accession>
<dbReference type="GO" id="GO:0016787">
    <property type="term" value="F:hydrolase activity"/>
    <property type="evidence" value="ECO:0007669"/>
    <property type="project" value="UniProtKB-KW"/>
</dbReference>
<organism evidence="2 3">
    <name type="scientific">Ventrimonas faecis</name>
    <dbReference type="NCBI Taxonomy" id="3133170"/>
    <lineage>
        <taxon>Bacteria</taxon>
        <taxon>Bacillati</taxon>
        <taxon>Bacillota</taxon>
        <taxon>Clostridia</taxon>
        <taxon>Lachnospirales</taxon>
        <taxon>Lachnospiraceae</taxon>
        <taxon>Ventrimonas</taxon>
    </lineage>
</organism>
<dbReference type="Proteomes" id="UP001437460">
    <property type="component" value="Unassembled WGS sequence"/>
</dbReference>
<gene>
    <name evidence="2" type="ORF">WMO41_15205</name>
</gene>
<proteinExistence type="predicted"/>
<dbReference type="Pfam" id="PF07859">
    <property type="entry name" value="Abhydrolase_3"/>
    <property type="match status" value="1"/>
</dbReference>
<dbReference type="SUPFAM" id="SSF53474">
    <property type="entry name" value="alpha/beta-Hydrolases"/>
    <property type="match status" value="1"/>
</dbReference>
<dbReference type="InterPro" id="IPR013094">
    <property type="entry name" value="AB_hydrolase_3"/>
</dbReference>
<dbReference type="PANTHER" id="PTHR23025:SF4">
    <property type="entry name" value="ALPHA_BETA HYDROLASE FOLD-3 DOMAIN-CONTAINING PROTEIN"/>
    <property type="match status" value="1"/>
</dbReference>
<keyword evidence="2" id="KW-0378">Hydrolase</keyword>
<reference evidence="2 3" key="1">
    <citation type="submission" date="2024-03" db="EMBL/GenBank/DDBJ databases">
        <title>Human intestinal bacterial collection.</title>
        <authorList>
            <person name="Pauvert C."/>
            <person name="Hitch T.C.A."/>
            <person name="Clavel T."/>
        </authorList>
    </citation>
    <scope>NUCLEOTIDE SEQUENCE [LARGE SCALE GENOMIC DNA]</scope>
    <source>
        <strain evidence="2 3">CLA-AP-H27</strain>
    </source>
</reference>
<dbReference type="Gene3D" id="3.40.50.1820">
    <property type="entry name" value="alpha/beta hydrolase"/>
    <property type="match status" value="1"/>
</dbReference>
<protein>
    <submittedName>
        <fullName evidence="2">Alpha/beta hydrolase fold domain-containing protein</fullName>
    </submittedName>
</protein>
<feature type="domain" description="Alpha/beta hydrolase fold-3" evidence="1">
    <location>
        <begin position="59"/>
        <end position="267"/>
    </location>
</feature>
<evidence type="ECO:0000259" key="1">
    <source>
        <dbReference type="Pfam" id="PF07859"/>
    </source>
</evidence>
<keyword evidence="3" id="KW-1185">Reference proteome</keyword>
<sequence length="297" mass="34132">MDKELERVRAEAVGIELDEELAARFPVKSRQKLEIPGDEADITVYLYEPENRTGVTPLIINLHGGGFVKSYRGRDIILSQNFAWHTGCLVADVDYKTAPEKKYPYAQMEGYRVVEYFYQHAEQYRIDPQRIILSGQSAGANMIIGIAMRFLRREEHPVCQLIMAYPPLDLYKDPMEKPFTESEEEKKRAVNGRLYNDWYIDKELRRESYASPVYASEEELRGLPPVLLLTGGLDSLGEEAERFTYQLIRAGVPVTAKRFLTAKHGFLARRNSEFAEAEKMIFDVIKQIKDGEELVNP</sequence>